<organism evidence="2 3">
    <name type="scientific">Athelia psychrophila</name>
    <dbReference type="NCBI Taxonomy" id="1759441"/>
    <lineage>
        <taxon>Eukaryota</taxon>
        <taxon>Fungi</taxon>
        <taxon>Dikarya</taxon>
        <taxon>Basidiomycota</taxon>
        <taxon>Agaricomycotina</taxon>
        <taxon>Agaricomycetes</taxon>
        <taxon>Agaricomycetidae</taxon>
        <taxon>Atheliales</taxon>
        <taxon>Atheliaceae</taxon>
        <taxon>Athelia</taxon>
    </lineage>
</organism>
<sequence length="540" mass="60639">MLKTGRIHIMQAEQRIQSGCNEHCAVTTCSINLSRCIDAAYIVVGVDYLVQSTSRVYRGVFAASVHRCIGKQGNGGQLMVYTINLQLAHAIHVLNKSDINECRTLPEIITPAITALLAAIYLSVHQNVPRPHGSKWYWNALRSALLACVTLVFPEWTCAWAVRSFIIAKHLLPELEAARVNVIDRWYDANVNRSTPFPFRSIGRSYFDRDEEYTLAHAFFLLMGGVHIYDTNGFAIGPLTGHDALYLIRRGSLTLPPLQKIDGLSKSSTTGKLTALAGLLWFVIPCLSRIAQRLEMAAFEVMALAHTTIAIITFIPWWCKPMNVECPERVSLHNFHGRRRDSLSAPRSNRFRDQPTFLQISYAYIFGSQDVLYDFNTVIYVPMFWAGDPDSVFTVPVNVAHVQRAPRSAYVTGAACGLLVAIIFGLLHCIAWHYEMPSSYKRALWRVGTVLVSGSAGAVIFAFIMCIFPIRAGRTTWPRSIMTYVSIPLLDWEDGLGWFYYAVTSSMANSPLVYKVPYESSIIQLRTSVWTYLEAALFMI</sequence>
<name>A0A166L279_9AGAM</name>
<keyword evidence="1" id="KW-1133">Transmembrane helix</keyword>
<keyword evidence="1" id="KW-0472">Membrane</keyword>
<feature type="transmembrane region" description="Helical" evidence="1">
    <location>
        <begin position="445"/>
        <end position="470"/>
    </location>
</feature>
<dbReference type="PANTHER" id="PTHR35043">
    <property type="entry name" value="TRANSCRIPTION FACTOR DOMAIN-CONTAINING PROTEIN"/>
    <property type="match status" value="1"/>
</dbReference>
<dbReference type="Proteomes" id="UP000076532">
    <property type="component" value="Unassembled WGS sequence"/>
</dbReference>
<dbReference type="PANTHER" id="PTHR35043:SF7">
    <property type="entry name" value="TRANSCRIPTION FACTOR DOMAIN-CONTAINING PROTEIN"/>
    <property type="match status" value="1"/>
</dbReference>
<gene>
    <name evidence="2" type="ORF">FIBSPDRAFT_890380</name>
</gene>
<feature type="transmembrane region" description="Helical" evidence="1">
    <location>
        <begin position="409"/>
        <end position="433"/>
    </location>
</feature>
<accession>A0A166L279</accession>
<dbReference type="EMBL" id="KV417539">
    <property type="protein sequence ID" value="KZP22498.1"/>
    <property type="molecule type" value="Genomic_DNA"/>
</dbReference>
<feature type="transmembrane region" description="Helical" evidence="1">
    <location>
        <begin position="297"/>
        <end position="319"/>
    </location>
</feature>
<proteinExistence type="predicted"/>
<evidence type="ECO:0000313" key="2">
    <source>
        <dbReference type="EMBL" id="KZP22498.1"/>
    </source>
</evidence>
<evidence type="ECO:0000256" key="1">
    <source>
        <dbReference type="SAM" id="Phobius"/>
    </source>
</evidence>
<dbReference type="OrthoDB" id="9451547at2759"/>
<keyword evidence="1" id="KW-0812">Transmembrane</keyword>
<evidence type="ECO:0000313" key="3">
    <source>
        <dbReference type="Proteomes" id="UP000076532"/>
    </source>
</evidence>
<protein>
    <submittedName>
        <fullName evidence="2">Uncharacterized protein</fullName>
    </submittedName>
</protein>
<dbReference type="AlphaFoldDB" id="A0A166L279"/>
<reference evidence="2 3" key="1">
    <citation type="journal article" date="2016" name="Mol. Biol. Evol.">
        <title>Comparative Genomics of Early-Diverging Mushroom-Forming Fungi Provides Insights into the Origins of Lignocellulose Decay Capabilities.</title>
        <authorList>
            <person name="Nagy L.G."/>
            <person name="Riley R."/>
            <person name="Tritt A."/>
            <person name="Adam C."/>
            <person name="Daum C."/>
            <person name="Floudas D."/>
            <person name="Sun H."/>
            <person name="Yadav J.S."/>
            <person name="Pangilinan J."/>
            <person name="Larsson K.H."/>
            <person name="Matsuura K."/>
            <person name="Barry K."/>
            <person name="Labutti K."/>
            <person name="Kuo R."/>
            <person name="Ohm R.A."/>
            <person name="Bhattacharya S.S."/>
            <person name="Shirouzu T."/>
            <person name="Yoshinaga Y."/>
            <person name="Martin F.M."/>
            <person name="Grigoriev I.V."/>
            <person name="Hibbett D.S."/>
        </authorList>
    </citation>
    <scope>NUCLEOTIDE SEQUENCE [LARGE SCALE GENOMIC DNA]</scope>
    <source>
        <strain evidence="2 3">CBS 109695</strain>
    </source>
</reference>
<keyword evidence="3" id="KW-1185">Reference proteome</keyword>